<gene>
    <name evidence="1" type="ORF">TBK1r_59530</name>
    <name evidence="2" type="ORF">TBK1r_60310</name>
</gene>
<evidence type="ECO:0000313" key="1">
    <source>
        <dbReference type="EMBL" id="QDV86926.1"/>
    </source>
</evidence>
<dbReference type="EMBL" id="CP036432">
    <property type="protein sequence ID" value="QDV86926.1"/>
    <property type="molecule type" value="Genomic_DNA"/>
</dbReference>
<protein>
    <submittedName>
        <fullName evidence="1">Uncharacterized protein</fullName>
    </submittedName>
</protein>
<accession>A0ABX5Y1X4</accession>
<proteinExistence type="predicted"/>
<reference evidence="1 3" key="1">
    <citation type="submission" date="2019-02" db="EMBL/GenBank/DDBJ databases">
        <title>Deep-cultivation of Planctomycetes and their phenomic and genomic characterization uncovers novel biology.</title>
        <authorList>
            <person name="Wiegand S."/>
            <person name="Jogler M."/>
            <person name="Boedeker C."/>
            <person name="Pinto D."/>
            <person name="Vollmers J."/>
            <person name="Rivas-Marin E."/>
            <person name="Kohn T."/>
            <person name="Peeters S.H."/>
            <person name="Heuer A."/>
            <person name="Rast P."/>
            <person name="Oberbeckmann S."/>
            <person name="Bunk B."/>
            <person name="Jeske O."/>
            <person name="Meyerdierks A."/>
            <person name="Storesund J.E."/>
            <person name="Kallscheuer N."/>
            <person name="Luecker S."/>
            <person name="Lage O.M."/>
            <person name="Pohl T."/>
            <person name="Merkel B.J."/>
            <person name="Hornburger P."/>
            <person name="Mueller R.-W."/>
            <person name="Bruemmer F."/>
            <person name="Labrenz M."/>
            <person name="Spormann A.M."/>
            <person name="Op den Camp H."/>
            <person name="Overmann J."/>
            <person name="Amann R."/>
            <person name="Jetten M.S.M."/>
            <person name="Mascher T."/>
            <person name="Medema M.H."/>
            <person name="Devos D.P."/>
            <person name="Kaster A.-K."/>
            <person name="Ovreas L."/>
            <person name="Rohde M."/>
            <person name="Galperin M.Y."/>
            <person name="Jogler C."/>
        </authorList>
    </citation>
    <scope>NUCLEOTIDE SEQUENCE [LARGE SCALE GENOMIC DNA]</scope>
    <source>
        <strain evidence="1 3">TBK1r</strain>
    </source>
</reference>
<sequence>MFIDWSRGNVPPGEAYDATGKKLPELITSIDTESGECEKCVRHDGRLLVAECGTEILRLRVRFPPPITVYLYT</sequence>
<name>A0ABX5Y1X4_9BACT</name>
<organism evidence="1 3">
    <name type="scientific">Stieleria magnilauensis</name>
    <dbReference type="NCBI Taxonomy" id="2527963"/>
    <lineage>
        <taxon>Bacteria</taxon>
        <taxon>Pseudomonadati</taxon>
        <taxon>Planctomycetota</taxon>
        <taxon>Planctomycetia</taxon>
        <taxon>Pirellulales</taxon>
        <taxon>Pirellulaceae</taxon>
        <taxon>Stieleria</taxon>
    </lineage>
</organism>
<evidence type="ECO:0000313" key="2">
    <source>
        <dbReference type="EMBL" id="QDV87004.1"/>
    </source>
</evidence>
<keyword evidence="3" id="KW-1185">Reference proteome</keyword>
<evidence type="ECO:0000313" key="3">
    <source>
        <dbReference type="Proteomes" id="UP000318081"/>
    </source>
</evidence>
<dbReference type="EMBL" id="CP036432">
    <property type="protein sequence ID" value="QDV87004.1"/>
    <property type="molecule type" value="Genomic_DNA"/>
</dbReference>
<dbReference type="Proteomes" id="UP000318081">
    <property type="component" value="Chromosome"/>
</dbReference>